<dbReference type="KEGG" id="hma:pNG7376"/>
<feature type="transmembrane region" description="Helical" evidence="1">
    <location>
        <begin position="149"/>
        <end position="167"/>
    </location>
</feature>
<keyword evidence="1" id="KW-0812">Transmembrane</keyword>
<keyword evidence="2" id="KW-0614">Plasmid</keyword>
<sequence>MWSMSFDAAASVAPSLPRLAATIWNPVVGQLAPGVSTELSRPLRGLGSFVLVLVAGALVLRLRQSYVDESVNAILDSPATAVLYGIAGYMIVGIVGLYGATTLARLSVAGGVFVRIAILVSSAFVLVLTSFGFLVVGTLVTDTLSNRQPVLGLLIGASLSAVLWVLFSPAGSIVSSLAIAAFGIGGAARLWIHSERTVETELGGR</sequence>
<keyword evidence="1" id="KW-1133">Transmembrane helix</keyword>
<accession>Q5V5Y6</accession>
<dbReference type="HOGENOM" id="CLU_1352095_0_0_2"/>
<keyword evidence="3" id="KW-1185">Reference proteome</keyword>
<protein>
    <submittedName>
        <fullName evidence="2">Uncharacterized protein</fullName>
    </submittedName>
</protein>
<feature type="transmembrane region" description="Helical" evidence="1">
    <location>
        <begin position="81"/>
        <end position="100"/>
    </location>
</feature>
<proteinExistence type="predicted"/>
<keyword evidence="1" id="KW-0472">Membrane</keyword>
<feature type="transmembrane region" description="Helical" evidence="1">
    <location>
        <begin position="112"/>
        <end position="137"/>
    </location>
</feature>
<evidence type="ECO:0000313" key="3">
    <source>
        <dbReference type="Proteomes" id="UP000001169"/>
    </source>
</evidence>
<evidence type="ECO:0000256" key="1">
    <source>
        <dbReference type="SAM" id="Phobius"/>
    </source>
</evidence>
<dbReference type="PATRIC" id="fig|272569.17.peg.796"/>
<dbReference type="AlphaFoldDB" id="Q5V5Y6"/>
<name>Q5V5Y6_HALMA</name>
<dbReference type="EnsemblBacteria" id="AAV45066">
    <property type="protein sequence ID" value="AAV45066"/>
    <property type="gene ID" value="pNG7376"/>
</dbReference>
<organism evidence="2 3">
    <name type="scientific">Haloarcula marismortui (strain ATCC 43049 / DSM 3752 / JCM 8966 / VKM B-1809)</name>
    <name type="common">Halobacterium marismortui</name>
    <dbReference type="NCBI Taxonomy" id="272569"/>
    <lineage>
        <taxon>Archaea</taxon>
        <taxon>Methanobacteriati</taxon>
        <taxon>Methanobacteriota</taxon>
        <taxon>Stenosarchaea group</taxon>
        <taxon>Halobacteria</taxon>
        <taxon>Halobacteriales</taxon>
        <taxon>Haloarculaceae</taxon>
        <taxon>Haloarcula</taxon>
    </lineage>
</organism>
<feature type="transmembrane region" description="Helical" evidence="1">
    <location>
        <begin position="173"/>
        <end position="192"/>
    </location>
</feature>
<dbReference type="Proteomes" id="UP000001169">
    <property type="component" value="Plasmid pNG700"/>
</dbReference>
<reference evidence="2 3" key="1">
    <citation type="journal article" date="2004" name="Genome Res.">
        <title>Genome sequence of Haloarcula marismortui: a halophilic archaeon from the Dead Sea.</title>
        <authorList>
            <person name="Baliga N.S."/>
            <person name="Bonneau R."/>
            <person name="Facciotti M.T."/>
            <person name="Pan M."/>
            <person name="Glusman G."/>
            <person name="Deutsch E.W."/>
            <person name="Shannon P."/>
            <person name="Chiu Y."/>
            <person name="Weng R.S."/>
            <person name="Gan R.R."/>
            <person name="Hung P."/>
            <person name="Date S.V."/>
            <person name="Marcotte E."/>
            <person name="Hood L."/>
            <person name="Ng W.V."/>
        </authorList>
    </citation>
    <scope>NUCLEOTIDE SEQUENCE [LARGE SCALE GENOMIC DNA]</scope>
    <source>
        <strain evidence="3">ATCC 43049 / DSM 3752 / JCM 8966 / VKM B-1809</strain>
        <plasmid evidence="3">Plasmid pNG700</plasmid>
    </source>
</reference>
<feature type="transmembrane region" description="Helical" evidence="1">
    <location>
        <begin position="44"/>
        <end position="60"/>
    </location>
</feature>
<dbReference type="EMBL" id="AY596296">
    <property type="protein sequence ID" value="AAV45066.1"/>
    <property type="molecule type" value="Genomic_DNA"/>
</dbReference>
<gene>
    <name evidence="2" type="ordered locus">pNG7376</name>
</gene>
<geneLocation type="plasmid" evidence="2 3">
    <name>pNG700</name>
</geneLocation>
<evidence type="ECO:0000313" key="2">
    <source>
        <dbReference type="EMBL" id="AAV45066.1"/>
    </source>
</evidence>